<dbReference type="AlphaFoldDB" id="A0A2S2PFY5"/>
<proteinExistence type="predicted"/>
<gene>
    <name evidence="1" type="ORF">g.120577</name>
</gene>
<evidence type="ECO:0000313" key="1">
    <source>
        <dbReference type="EMBL" id="MBY27836.1"/>
    </source>
</evidence>
<name>A0A2S2PFY5_SCHGA</name>
<protein>
    <submittedName>
        <fullName evidence="1">Uncharacterized protein</fullName>
    </submittedName>
</protein>
<dbReference type="EMBL" id="GGMR01015217">
    <property type="protein sequence ID" value="MBY27836.1"/>
    <property type="molecule type" value="Transcribed_RNA"/>
</dbReference>
<reference evidence="1" key="1">
    <citation type="submission" date="2018-04" db="EMBL/GenBank/DDBJ databases">
        <title>Transcriptome of Schizaphis graminum biotype I.</title>
        <authorList>
            <person name="Scully E.D."/>
            <person name="Geib S.M."/>
            <person name="Palmer N.A."/>
            <person name="Koch K."/>
            <person name="Bradshaw J."/>
            <person name="Heng-Moss T."/>
            <person name="Sarath G."/>
        </authorList>
    </citation>
    <scope>NUCLEOTIDE SEQUENCE</scope>
</reference>
<sequence length="843" mass="98862">MEEFTMLQSMLDILNSKHTKKKKGIIEALPILLDTYDVNEEIDVYNLIVTNAKNLCFQVLDPQSESLVWKDSDVSLDDLKSLLVYFIKIIKKQNSADIIQLFEYSIELTNKVDFKNCSNERIRNIGFCMQNIFMPGNGNMDNNTQLNNLRNRLLNILNEPYLNKNKLDAVVILLNNIVSTNYIDILWKHIKPIIKIHPNRIMNLLFNMQSLFFDSSCISVILNDDDFWNLICSLLTCENNVIRTYNNVILKLSYSQLLSDNVNYCPNKSKEQYVKVWNDYMVVMETLENTQQHLTLPILSTAKKLALNKTDDNYDNYKLPLKWITAMYCKMSKHSSKYVVLASIDIITNMPIISLKTNEQLLLSFVNSLNNVFLYKMSSDVFVNQPQLEIILSLWFNKLMMSNDGHDVFGIFLLYMPTIKWSIVPLTYLTKSLANISPDCPLRLNIIDHVLKIKTVIEKMPNSYLKTIVLTFLFTFTCKFTFDVNTEFNCDLFDCIIVYQNKTKSWNYIINSIQKINDLNYLDKQLSQRINEKNKMYSTSIGLLVLSNIFSNSPISINKLDEICCKMEDVSDLLEFLECLLEVEDHFGRYDTSVSQILSKHIWPIITNWVEKCFQILEENSCDDQVICRFLDKVLSSNRIVDSTNSMNIWLHKCYSILTNYSGNYSILAIYSWIGKYATKYSFEDKLKNDWLSFTKYFIDAGFFFINNQDFYRSRKPGMHQIPQLDIINTFFQHSTVPKEQMLGILEWLMDKTLERHDLYWSIYFSTAKTLLCKFPIQEHSQLIIQFIQNCWDFLVDCRVSCFPNATKSFIKMVFHNNLLLEEKYKTFIKNQVYYLLNMLSIL</sequence>
<accession>A0A2S2PFY5</accession>
<organism evidence="1">
    <name type="scientific">Schizaphis graminum</name>
    <name type="common">Green bug aphid</name>
    <dbReference type="NCBI Taxonomy" id="13262"/>
    <lineage>
        <taxon>Eukaryota</taxon>
        <taxon>Metazoa</taxon>
        <taxon>Ecdysozoa</taxon>
        <taxon>Arthropoda</taxon>
        <taxon>Hexapoda</taxon>
        <taxon>Insecta</taxon>
        <taxon>Pterygota</taxon>
        <taxon>Neoptera</taxon>
        <taxon>Paraneoptera</taxon>
        <taxon>Hemiptera</taxon>
        <taxon>Sternorrhyncha</taxon>
        <taxon>Aphidomorpha</taxon>
        <taxon>Aphidoidea</taxon>
        <taxon>Aphididae</taxon>
        <taxon>Aphidini</taxon>
        <taxon>Schizaphis</taxon>
    </lineage>
</organism>